<name>A0A0C6FEU1_9HYPH</name>
<organism evidence="2 3">
    <name type="scientific">Methylobacterium aquaticum</name>
    <dbReference type="NCBI Taxonomy" id="270351"/>
    <lineage>
        <taxon>Bacteria</taxon>
        <taxon>Pseudomonadati</taxon>
        <taxon>Pseudomonadota</taxon>
        <taxon>Alphaproteobacteria</taxon>
        <taxon>Hyphomicrobiales</taxon>
        <taxon>Methylobacteriaceae</taxon>
        <taxon>Methylobacterium</taxon>
    </lineage>
</organism>
<reference evidence="2 3" key="1">
    <citation type="journal article" date="2015" name="Genome Announc.">
        <title>Complete Genome Sequence of Methylobacterium aquaticum Strain 22A, Isolated from Racomitrium japonicum Moss.</title>
        <authorList>
            <person name="Tani A."/>
            <person name="Ogura Y."/>
            <person name="Hayashi T."/>
            <person name="Kimbara K."/>
        </authorList>
    </citation>
    <scope>NUCLEOTIDE SEQUENCE [LARGE SCALE GENOMIC DNA]</scope>
    <source>
        <strain evidence="2 3">MA-22A</strain>
    </source>
</reference>
<reference evidence="3" key="2">
    <citation type="submission" date="2015-01" db="EMBL/GenBank/DDBJ databases">
        <title>Complete genome sequence of Methylobacterium aquaticum strain 22A.</title>
        <authorList>
            <person name="Tani A."/>
            <person name="Ogura Y."/>
            <person name="Hayashi T."/>
        </authorList>
    </citation>
    <scope>NUCLEOTIDE SEQUENCE [LARGE SCALE GENOMIC DNA]</scope>
    <source>
        <strain evidence="3">MA-22A</strain>
    </source>
</reference>
<dbReference type="AlphaFoldDB" id="A0A0C6FEU1"/>
<feature type="region of interest" description="Disordered" evidence="1">
    <location>
        <begin position="1"/>
        <end position="93"/>
    </location>
</feature>
<dbReference type="PATRIC" id="fig|270351.10.peg.2096"/>
<protein>
    <submittedName>
        <fullName evidence="2">Uncharacterized protein</fullName>
    </submittedName>
</protein>
<proteinExistence type="predicted"/>
<dbReference type="Proteomes" id="UP000061432">
    <property type="component" value="Chromosome"/>
</dbReference>
<evidence type="ECO:0000313" key="2">
    <source>
        <dbReference type="EMBL" id="BAQ45447.1"/>
    </source>
</evidence>
<dbReference type="EMBL" id="AP014704">
    <property type="protein sequence ID" value="BAQ45447.1"/>
    <property type="molecule type" value="Genomic_DNA"/>
</dbReference>
<accession>A0A0C6FEU1</accession>
<evidence type="ECO:0000256" key="1">
    <source>
        <dbReference type="SAM" id="MobiDB-lite"/>
    </source>
</evidence>
<gene>
    <name evidence="2" type="ORF">Maq22A_c10885</name>
</gene>
<evidence type="ECO:0000313" key="3">
    <source>
        <dbReference type="Proteomes" id="UP000061432"/>
    </source>
</evidence>
<sequence length="127" mass="13293">MSPTVPATRAGQEPTRRGARRPATLSARPTLRIAVPITKPLSTSQKAEDEKPEKITSGAASRRIVAAAKNSSAVRNSGRRAKAHSPIVAAASRAGNTRPPAIVMSIAEPSRHLVGGSVRSGRVEEKT</sequence>
<dbReference type="KEGG" id="maqu:Maq22A_c10885"/>